<dbReference type="SUPFAM" id="SSF81665">
    <property type="entry name" value="Calcium ATPase, transmembrane domain M"/>
    <property type="match status" value="1"/>
</dbReference>
<accession>A0A819DGQ6</accession>
<dbReference type="GO" id="GO:0051480">
    <property type="term" value="P:regulation of cytosolic calcium ion concentration"/>
    <property type="evidence" value="ECO:0007669"/>
    <property type="project" value="TreeGrafter"/>
</dbReference>
<evidence type="ECO:0000313" key="5">
    <source>
        <dbReference type="EMBL" id="CAF3837576.1"/>
    </source>
</evidence>
<dbReference type="GO" id="GO:0005886">
    <property type="term" value="C:plasma membrane"/>
    <property type="evidence" value="ECO:0007669"/>
    <property type="project" value="TreeGrafter"/>
</dbReference>
<dbReference type="InterPro" id="IPR023298">
    <property type="entry name" value="ATPase_P-typ_TM_dom_sf"/>
</dbReference>
<evidence type="ECO:0000256" key="2">
    <source>
        <dbReference type="ARBA" id="ARBA00022842"/>
    </source>
</evidence>
<proteinExistence type="predicted"/>
<feature type="region of interest" description="Disordered" evidence="3">
    <location>
        <begin position="1"/>
        <end position="20"/>
    </location>
</feature>
<dbReference type="Gene3D" id="1.20.1110.10">
    <property type="entry name" value="Calcium-transporting ATPase, transmembrane domain"/>
    <property type="match status" value="1"/>
</dbReference>
<feature type="transmembrane region" description="Helical" evidence="4">
    <location>
        <begin position="100"/>
        <end position="119"/>
    </location>
</feature>
<name>A0A819DGQ6_9BILA</name>
<evidence type="ECO:0000256" key="4">
    <source>
        <dbReference type="SAM" id="Phobius"/>
    </source>
</evidence>
<dbReference type="SUPFAM" id="SSF81660">
    <property type="entry name" value="Metal cation-transporting ATPase, ATP-binding domain N"/>
    <property type="match status" value="1"/>
</dbReference>
<keyword evidence="4" id="KW-0812">Transmembrane</keyword>
<keyword evidence="2" id="KW-0460">Magnesium</keyword>
<reference evidence="5" key="1">
    <citation type="submission" date="2021-02" db="EMBL/GenBank/DDBJ databases">
        <authorList>
            <person name="Nowell W R."/>
        </authorList>
    </citation>
    <scope>NUCLEOTIDE SEQUENCE</scope>
</reference>
<evidence type="ECO:0000256" key="3">
    <source>
        <dbReference type="SAM" id="MobiDB-lite"/>
    </source>
</evidence>
<feature type="transmembrane region" description="Helical" evidence="4">
    <location>
        <begin position="184"/>
        <end position="205"/>
    </location>
</feature>
<comment type="subcellular location">
    <subcellularLocation>
        <location evidence="1">Endomembrane system</location>
        <topology evidence="1">Multi-pass membrane protein</topology>
    </subcellularLocation>
</comment>
<dbReference type="PANTHER" id="PTHR24093">
    <property type="entry name" value="CATION TRANSPORTING ATPASE"/>
    <property type="match status" value="1"/>
</dbReference>
<dbReference type="Pfam" id="PF13246">
    <property type="entry name" value="Cation_ATPase"/>
    <property type="match status" value="1"/>
</dbReference>
<dbReference type="GO" id="GO:0012505">
    <property type="term" value="C:endomembrane system"/>
    <property type="evidence" value="ECO:0007669"/>
    <property type="project" value="UniProtKB-SubCell"/>
</dbReference>
<evidence type="ECO:0000313" key="6">
    <source>
        <dbReference type="Proteomes" id="UP000663836"/>
    </source>
</evidence>
<dbReference type="EMBL" id="CAJOBD010001871">
    <property type="protein sequence ID" value="CAF3837576.1"/>
    <property type="molecule type" value="Genomic_DNA"/>
</dbReference>
<dbReference type="GO" id="GO:0000166">
    <property type="term" value="F:nucleotide binding"/>
    <property type="evidence" value="ECO:0007669"/>
    <property type="project" value="InterPro"/>
</dbReference>
<evidence type="ECO:0008006" key="7">
    <source>
        <dbReference type="Google" id="ProtNLM"/>
    </source>
</evidence>
<dbReference type="Gene3D" id="3.40.1110.10">
    <property type="entry name" value="Calcium-transporting ATPase, cytoplasmic domain N"/>
    <property type="match status" value="1"/>
</dbReference>
<gene>
    <name evidence="5" type="ORF">JBS370_LOCUS17449</name>
</gene>
<organism evidence="5 6">
    <name type="scientific">Rotaria sordida</name>
    <dbReference type="NCBI Taxonomy" id="392033"/>
    <lineage>
        <taxon>Eukaryota</taxon>
        <taxon>Metazoa</taxon>
        <taxon>Spiralia</taxon>
        <taxon>Gnathifera</taxon>
        <taxon>Rotifera</taxon>
        <taxon>Eurotatoria</taxon>
        <taxon>Bdelloidea</taxon>
        <taxon>Philodinida</taxon>
        <taxon>Philodinidae</taxon>
        <taxon>Rotaria</taxon>
    </lineage>
</organism>
<keyword evidence="4" id="KW-1133">Transmembrane helix</keyword>
<dbReference type="InterPro" id="IPR023299">
    <property type="entry name" value="ATPase_P-typ_cyto_dom_N"/>
</dbReference>
<sequence length="412" mass="46308">MAKKKKSTTSDNDLSSEDARREFGISIEELEKLMETRGHEGIKELNETYDGLSGLSDDEIDLSKRIAAFGRNEIPPRPFLRFIEDTFGAGIKPKKANVQLIEYIAIIVFVLVVVLITTFNDWTKERQFHSLQSIIELDQKYATKSQEFISDNANLTSNEDDSDRFKVKERSVLRTQLTKLAIQIRYAGMAIVILTVLVLLVSFSIEELIQRLSSAVTISLACAVKKMAIDNNLVRHLDPPSEKETLPEQVGNNIECSLLGFIDALGGNYPEEKFVHIYKFNSARKTMSNNIVPFSNVDYDCLVQNVIEPMACDGLHTICIAYRDFSSDNLPDWDDEISVVDQLTCICLCGIENPLRPKIPDTITKCRNAVEPNLRILARSSPQDKYVLVKGIMASKIKSTREVVTVVGFESS</sequence>
<dbReference type="PANTHER" id="PTHR24093:SF369">
    <property type="entry name" value="CALCIUM-TRANSPORTING ATPASE"/>
    <property type="match status" value="1"/>
</dbReference>
<comment type="caution">
    <text evidence="5">The sequence shown here is derived from an EMBL/GenBank/DDBJ whole genome shotgun (WGS) entry which is preliminary data.</text>
</comment>
<dbReference type="AlphaFoldDB" id="A0A819DGQ6"/>
<keyword evidence="4" id="KW-0472">Membrane</keyword>
<dbReference type="Proteomes" id="UP000663836">
    <property type="component" value="Unassembled WGS sequence"/>
</dbReference>
<protein>
    <recommendedName>
        <fullName evidence="7">Cation-transporting P-type ATPase N-terminal domain-containing protein</fullName>
    </recommendedName>
</protein>
<dbReference type="GO" id="GO:0005388">
    <property type="term" value="F:P-type calcium transporter activity"/>
    <property type="evidence" value="ECO:0007669"/>
    <property type="project" value="TreeGrafter"/>
</dbReference>
<evidence type="ECO:0000256" key="1">
    <source>
        <dbReference type="ARBA" id="ARBA00004127"/>
    </source>
</evidence>